<evidence type="ECO:0000313" key="2">
    <source>
        <dbReference type="EMBL" id="KAF1762786.1"/>
    </source>
</evidence>
<dbReference type="Proteomes" id="UP000483820">
    <property type="component" value="Chromosome III"/>
</dbReference>
<feature type="signal peptide" evidence="1">
    <location>
        <begin position="1"/>
        <end position="16"/>
    </location>
</feature>
<evidence type="ECO:0000313" key="3">
    <source>
        <dbReference type="Proteomes" id="UP000483820"/>
    </source>
</evidence>
<comment type="caution">
    <text evidence="2">The sequence shown here is derived from an EMBL/GenBank/DDBJ whole genome shotgun (WGS) entry which is preliminary data.</text>
</comment>
<organism evidence="2 3">
    <name type="scientific">Caenorhabditis remanei</name>
    <name type="common">Caenorhabditis vulgaris</name>
    <dbReference type="NCBI Taxonomy" id="31234"/>
    <lineage>
        <taxon>Eukaryota</taxon>
        <taxon>Metazoa</taxon>
        <taxon>Ecdysozoa</taxon>
        <taxon>Nematoda</taxon>
        <taxon>Chromadorea</taxon>
        <taxon>Rhabditida</taxon>
        <taxon>Rhabditina</taxon>
        <taxon>Rhabditomorpha</taxon>
        <taxon>Rhabditoidea</taxon>
        <taxon>Rhabditidae</taxon>
        <taxon>Peloderinae</taxon>
        <taxon>Caenorhabditis</taxon>
    </lineage>
</organism>
<evidence type="ECO:0008006" key="4">
    <source>
        <dbReference type="Google" id="ProtNLM"/>
    </source>
</evidence>
<gene>
    <name evidence="2" type="ORF">GCK72_011049</name>
</gene>
<dbReference type="AlphaFoldDB" id="A0A6A5H7F0"/>
<feature type="chain" id="PRO_5025406922" description="DUF281 domain-containing protein" evidence="1">
    <location>
        <begin position="17"/>
        <end position="561"/>
    </location>
</feature>
<keyword evidence="1" id="KW-0732">Signal</keyword>
<protein>
    <recommendedName>
        <fullName evidence="4">DUF281 domain-containing protein</fullName>
    </recommendedName>
</protein>
<name>A0A6A5H7F0_CAERE</name>
<dbReference type="KEGG" id="crq:GCK72_011049"/>
<dbReference type="GeneID" id="9800200"/>
<accession>A0A6A5H7F0</accession>
<dbReference type="CTD" id="9800200"/>
<sequence length="561" mass="63374">MILILLFLAFPTVVENCLVVKTVEPPKCECQSLALSISNIESIIGNHEFYKSNISKYSIHAPKISTDDCNTQMYCEGVYSLVVFDGTEKYHVFGAYSADGLCDPFTQKWLVDDGSATLTTYGKMQGVCVDYTTKAYTCPCRLYTVDTENAMDLIGGHPSYWGVWFQYQLIRPILSDEECPTSFSCPKNNTADILIGSRDFGQNKNYQLTCGTDEFNTPVWSAISQVNGESFTTEYIFITCLDYKNKALPPPFRPSCKCSFTFLTEEETVGYYIQNDLVSIVIGEDRCTVSYGCKRGVALTNIDGEIHRFGAYSADGLCDPFTQKWLVDDGSATLTTYGKMQGVCVDYTTKAYTCPCRLYSVDTQNARDMIGPYKIYQDDLYKYQLIRPTLSDEVCPSTFSCPQNMTSVLMVSSYSSQGKDYQLTCGTDEFKTPVWRVSSITTEYIYISCIDYNTPVVPPSFTPECHCDFRFLTEDETVGYYTQNDLVSMFIMDNRCTTSYVCKRGFALTKVDGEILRSVRFVGICNQTIRKWYVVQYNSTFGEEQAIENQDVFTYACATSY</sequence>
<dbReference type="EMBL" id="WUAV01000003">
    <property type="protein sequence ID" value="KAF1762786.1"/>
    <property type="molecule type" value="Genomic_DNA"/>
</dbReference>
<proteinExistence type="predicted"/>
<reference evidence="2 3" key="1">
    <citation type="submission" date="2019-12" db="EMBL/GenBank/DDBJ databases">
        <title>Chromosome-level assembly of the Caenorhabditis remanei genome.</title>
        <authorList>
            <person name="Teterina A.A."/>
            <person name="Willis J.H."/>
            <person name="Phillips P.C."/>
        </authorList>
    </citation>
    <scope>NUCLEOTIDE SEQUENCE [LARGE SCALE GENOMIC DNA]</scope>
    <source>
        <strain evidence="2 3">PX506</strain>
        <tissue evidence="2">Whole organism</tissue>
    </source>
</reference>
<evidence type="ECO:0000256" key="1">
    <source>
        <dbReference type="SAM" id="SignalP"/>
    </source>
</evidence>
<dbReference type="RefSeq" id="XP_053587759.1">
    <property type="nucleotide sequence ID" value="XM_053728182.1"/>
</dbReference>